<dbReference type="PANTHER" id="PTHR16027">
    <property type="entry name" value="DILUTE DOMAIN-CONTAINING PROTEIN YPR089W"/>
    <property type="match status" value="1"/>
</dbReference>
<dbReference type="OrthoDB" id="681140at2759"/>
<gene>
    <name evidence="1" type="ORF">HPP92_023249</name>
</gene>
<name>A0A835UI10_VANPL</name>
<dbReference type="Proteomes" id="UP000639772">
    <property type="component" value="Chromosome 12"/>
</dbReference>
<comment type="caution">
    <text evidence="1">The sequence shown here is derived from an EMBL/GenBank/DDBJ whole genome shotgun (WGS) entry which is preliminary data.</text>
</comment>
<dbReference type="AlphaFoldDB" id="A0A835UI10"/>
<reference evidence="1 2" key="1">
    <citation type="journal article" date="2020" name="Nat. Food">
        <title>A phased Vanilla planifolia genome enables genetic improvement of flavour and production.</title>
        <authorList>
            <person name="Hasing T."/>
            <person name="Tang H."/>
            <person name="Brym M."/>
            <person name="Khazi F."/>
            <person name="Huang T."/>
            <person name="Chambers A.H."/>
        </authorList>
    </citation>
    <scope>NUCLEOTIDE SEQUENCE [LARGE SCALE GENOMIC DNA]</scope>
    <source>
        <tissue evidence="1">Leaf</tissue>
    </source>
</reference>
<proteinExistence type="predicted"/>
<evidence type="ECO:0000313" key="2">
    <source>
        <dbReference type="Proteomes" id="UP000639772"/>
    </source>
</evidence>
<sequence>MANSKSWSPRIGSLVLQSNRRGIKSSQIYRIGTMFCDDKYGTQGLSQDIIGKMRAIMTDDSTNIPNSSFLLDDDSSYAHGSMSVVVIF</sequence>
<organism evidence="1 2">
    <name type="scientific">Vanilla planifolia</name>
    <name type="common">Vanilla</name>
    <dbReference type="NCBI Taxonomy" id="51239"/>
    <lineage>
        <taxon>Eukaryota</taxon>
        <taxon>Viridiplantae</taxon>
        <taxon>Streptophyta</taxon>
        <taxon>Embryophyta</taxon>
        <taxon>Tracheophyta</taxon>
        <taxon>Spermatophyta</taxon>
        <taxon>Magnoliopsida</taxon>
        <taxon>Liliopsida</taxon>
        <taxon>Asparagales</taxon>
        <taxon>Orchidaceae</taxon>
        <taxon>Vanilloideae</taxon>
        <taxon>Vanilleae</taxon>
        <taxon>Vanilla</taxon>
    </lineage>
</organism>
<accession>A0A835UI10</accession>
<protein>
    <submittedName>
        <fullName evidence="1">Uncharacterized protein</fullName>
    </submittedName>
</protein>
<dbReference type="PANTHER" id="PTHR16027:SF6">
    <property type="entry name" value="DILUTE DOMAIN-CONTAINING PROTEIN"/>
    <property type="match status" value="1"/>
</dbReference>
<dbReference type="InterPro" id="IPR052072">
    <property type="entry name" value="Vascular_dev_regulator"/>
</dbReference>
<evidence type="ECO:0000313" key="1">
    <source>
        <dbReference type="EMBL" id="KAG0460121.1"/>
    </source>
</evidence>
<dbReference type="EMBL" id="JADCNM010000012">
    <property type="protein sequence ID" value="KAG0460121.1"/>
    <property type="molecule type" value="Genomic_DNA"/>
</dbReference>